<feature type="domain" description="N-acetyltransferase" evidence="2">
    <location>
        <begin position="187"/>
        <end position="317"/>
    </location>
</feature>
<dbReference type="Gene3D" id="3.40.630.30">
    <property type="match status" value="1"/>
</dbReference>
<gene>
    <name evidence="3" type="ORF">EUA94_05575</name>
</gene>
<feature type="region of interest" description="Disordered" evidence="1">
    <location>
        <begin position="1"/>
        <end position="26"/>
    </location>
</feature>
<dbReference type="Pfam" id="PF00583">
    <property type="entry name" value="Acetyltransf_1"/>
    <property type="match status" value="1"/>
</dbReference>
<proteinExistence type="predicted"/>
<dbReference type="Proteomes" id="UP000291101">
    <property type="component" value="Unassembled WGS sequence"/>
</dbReference>
<dbReference type="AlphaFoldDB" id="A0A4Q2T423"/>
<dbReference type="PROSITE" id="PS51186">
    <property type="entry name" value="GNAT"/>
    <property type="match status" value="1"/>
</dbReference>
<dbReference type="SUPFAM" id="SSF55729">
    <property type="entry name" value="Acyl-CoA N-acyltransferases (Nat)"/>
    <property type="match status" value="1"/>
</dbReference>
<evidence type="ECO:0000256" key="1">
    <source>
        <dbReference type="SAM" id="MobiDB-lite"/>
    </source>
</evidence>
<keyword evidence="3" id="KW-0808">Transferase</keyword>
<evidence type="ECO:0000259" key="2">
    <source>
        <dbReference type="PROSITE" id="PS51186"/>
    </source>
</evidence>
<evidence type="ECO:0000313" key="4">
    <source>
        <dbReference type="Proteomes" id="UP000291101"/>
    </source>
</evidence>
<dbReference type="CDD" id="cd04301">
    <property type="entry name" value="NAT_SF"/>
    <property type="match status" value="1"/>
</dbReference>
<reference evidence="3 4" key="1">
    <citation type="submission" date="2019-01" db="EMBL/GenBank/DDBJ databases">
        <title>Novel species of Nocardioides.</title>
        <authorList>
            <person name="Liu Q."/>
            <person name="X Y.-H."/>
        </authorList>
    </citation>
    <scope>NUCLEOTIDE SEQUENCE [LARGE SCALE GENOMIC DNA]</scope>
    <source>
        <strain evidence="3 4">HLT2-9</strain>
    </source>
</reference>
<dbReference type="GO" id="GO:0016747">
    <property type="term" value="F:acyltransferase activity, transferring groups other than amino-acyl groups"/>
    <property type="evidence" value="ECO:0007669"/>
    <property type="project" value="InterPro"/>
</dbReference>
<comment type="caution">
    <text evidence="3">The sequence shown here is derived from an EMBL/GenBank/DDBJ whole genome shotgun (WGS) entry which is preliminary data.</text>
</comment>
<dbReference type="InterPro" id="IPR016181">
    <property type="entry name" value="Acyl_CoA_acyltransferase"/>
</dbReference>
<dbReference type="InterPro" id="IPR000182">
    <property type="entry name" value="GNAT_dom"/>
</dbReference>
<sequence length="317" mass="33908">MGNETLHSSIRGVVDTPEPQPLETKVGRHTLGPHVVGQRVVVRHLLPDGRATDVLGVCTAWGEDSLTIERDGHGPVRIALADVVTGKPVPPRASVRAQVSARSVEEHIAALWTEIETEPLGDWLLRASPPHGGRLRRRGNSALAMDEPGIGWVDAVWRVREFYAAREQAAYIQVQRGSTVERTLAPLGFTSLGDGDAYAQLAPVAQALRSVRRSAPDVPAEVEDSATAATVRLDGGAATGRGVISGDMLLVEGLLVEPDHRRRGLATAVLAELLDWGASLGATTAMLHVETVNTGAVELYERHGFVTHHTNCYLVGS</sequence>
<dbReference type="Pfam" id="PF24551">
    <property type="entry name" value="SH3_Rv0428c"/>
    <property type="match status" value="1"/>
</dbReference>
<dbReference type="OrthoDB" id="9775595at2"/>
<organism evidence="3 4">
    <name type="scientific">Nocardioides zhouii</name>
    <dbReference type="NCBI Taxonomy" id="1168729"/>
    <lineage>
        <taxon>Bacteria</taxon>
        <taxon>Bacillati</taxon>
        <taxon>Actinomycetota</taxon>
        <taxon>Actinomycetes</taxon>
        <taxon>Propionibacteriales</taxon>
        <taxon>Nocardioidaceae</taxon>
        <taxon>Nocardioides</taxon>
    </lineage>
</organism>
<keyword evidence="4" id="KW-1185">Reference proteome</keyword>
<dbReference type="EMBL" id="SDWV01000004">
    <property type="protein sequence ID" value="RYC13342.1"/>
    <property type="molecule type" value="Genomic_DNA"/>
</dbReference>
<dbReference type="PANTHER" id="PTHR43072">
    <property type="entry name" value="N-ACETYLTRANSFERASE"/>
    <property type="match status" value="1"/>
</dbReference>
<accession>A0A4Q2T423</accession>
<protein>
    <submittedName>
        <fullName evidence="3">GNAT family N-acetyltransferase</fullName>
    </submittedName>
</protein>
<dbReference type="InterPro" id="IPR056934">
    <property type="entry name" value="SH3_Rv0428c"/>
</dbReference>
<name>A0A4Q2T423_9ACTN</name>
<evidence type="ECO:0000313" key="3">
    <source>
        <dbReference type="EMBL" id="RYC13342.1"/>
    </source>
</evidence>